<reference evidence="1 2" key="1">
    <citation type="journal article" date="2022" name="Allergy">
        <title>Genome assembly and annotation of Periplaneta americana reveal a comprehensive cockroach allergen profile.</title>
        <authorList>
            <person name="Wang L."/>
            <person name="Xiong Q."/>
            <person name="Saelim N."/>
            <person name="Wang L."/>
            <person name="Nong W."/>
            <person name="Wan A.T."/>
            <person name="Shi M."/>
            <person name="Liu X."/>
            <person name="Cao Q."/>
            <person name="Hui J.H.L."/>
            <person name="Sookrung N."/>
            <person name="Leung T.F."/>
            <person name="Tungtrongchitr A."/>
            <person name="Tsui S.K.W."/>
        </authorList>
    </citation>
    <scope>NUCLEOTIDE SEQUENCE [LARGE SCALE GENOMIC DNA]</scope>
    <source>
        <strain evidence="1">PWHHKU_190912</strain>
    </source>
</reference>
<proteinExistence type="predicted"/>
<dbReference type="EMBL" id="JAJSOF020000041">
    <property type="protein sequence ID" value="KAJ4425794.1"/>
    <property type="molecule type" value="Genomic_DNA"/>
</dbReference>
<sequence>MAGLFEGGNESPGSLKAIYKCELKTNVYKCELKTNGAAERTEPSFVYRIDSRLKMAAPFKRFREANISEIEFHRA</sequence>
<organism evidence="1 2">
    <name type="scientific">Periplaneta americana</name>
    <name type="common">American cockroach</name>
    <name type="synonym">Blatta americana</name>
    <dbReference type="NCBI Taxonomy" id="6978"/>
    <lineage>
        <taxon>Eukaryota</taxon>
        <taxon>Metazoa</taxon>
        <taxon>Ecdysozoa</taxon>
        <taxon>Arthropoda</taxon>
        <taxon>Hexapoda</taxon>
        <taxon>Insecta</taxon>
        <taxon>Pterygota</taxon>
        <taxon>Neoptera</taxon>
        <taxon>Polyneoptera</taxon>
        <taxon>Dictyoptera</taxon>
        <taxon>Blattodea</taxon>
        <taxon>Blattoidea</taxon>
        <taxon>Blattidae</taxon>
        <taxon>Blattinae</taxon>
        <taxon>Periplaneta</taxon>
    </lineage>
</organism>
<evidence type="ECO:0000313" key="2">
    <source>
        <dbReference type="Proteomes" id="UP001148838"/>
    </source>
</evidence>
<name>A0ABQ8RVV9_PERAM</name>
<gene>
    <name evidence="1" type="ORF">ANN_27419</name>
</gene>
<comment type="caution">
    <text evidence="1">The sequence shown here is derived from an EMBL/GenBank/DDBJ whole genome shotgun (WGS) entry which is preliminary data.</text>
</comment>
<dbReference type="Proteomes" id="UP001148838">
    <property type="component" value="Unassembled WGS sequence"/>
</dbReference>
<keyword evidence="2" id="KW-1185">Reference proteome</keyword>
<accession>A0ABQ8RVV9</accession>
<protein>
    <submittedName>
        <fullName evidence="1">Uncharacterized protein</fullName>
    </submittedName>
</protein>
<evidence type="ECO:0000313" key="1">
    <source>
        <dbReference type="EMBL" id="KAJ4425794.1"/>
    </source>
</evidence>